<proteinExistence type="inferred from homology"/>
<feature type="region of interest" description="Disordered" evidence="3">
    <location>
        <begin position="1"/>
        <end position="20"/>
    </location>
</feature>
<keyword evidence="2" id="KW-0547">Nucleotide-binding</keyword>
<dbReference type="VEuPathDB" id="FungiDB:TRICI_004550"/>
<dbReference type="GO" id="GO:0005524">
    <property type="term" value="F:ATP binding"/>
    <property type="evidence" value="ECO:0007669"/>
    <property type="project" value="UniProtKB-KW"/>
</dbReference>
<dbReference type="Pfam" id="PF07065">
    <property type="entry name" value="D123"/>
    <property type="match status" value="1"/>
</dbReference>
<evidence type="ECO:0000256" key="3">
    <source>
        <dbReference type="SAM" id="MobiDB-lite"/>
    </source>
</evidence>
<dbReference type="OrthoDB" id="360540at2759"/>
<keyword evidence="2" id="KW-0460">Magnesium</keyword>
<dbReference type="PANTHER" id="PTHR15323:SF6">
    <property type="entry name" value="CELL DIVISION CYCLE PROTEIN 123 HOMOLOG"/>
    <property type="match status" value="1"/>
</dbReference>
<dbReference type="GO" id="GO:0046872">
    <property type="term" value="F:metal ion binding"/>
    <property type="evidence" value="ECO:0007669"/>
    <property type="project" value="UniProtKB-KW"/>
</dbReference>
<gene>
    <name evidence="4" type="ORF">TRICI_004550</name>
</gene>
<keyword evidence="2" id="KW-0143">Chaperone</keyword>
<dbReference type="Proteomes" id="UP000761534">
    <property type="component" value="Unassembled WGS sequence"/>
</dbReference>
<comment type="caution">
    <text evidence="4">The sequence shown here is derived from an EMBL/GenBank/DDBJ whole genome shotgun (WGS) entry which is preliminary data.</text>
</comment>
<protein>
    <recommendedName>
        <fullName evidence="2">Translation initiation factor eIF2 assembly protein</fullName>
    </recommendedName>
</protein>
<sequence length="349" mass="39697">MPGATTSASGEGANGPSAPSVQHIVNCAYSSWHDKYKHLCPRSKVISDLPRAFIDYLLEDGIALPNDGYEWDNKSENGSDFGDQEDEVDDPTHRFPELHQKILDTIQSLGGSVTPKLNWSAPRDATWISTTNNLKCVTAADIYILLKASSYITHDLTQAFDDCDPDEPRPSEQTFDLVLRKWVDVNPAMEFRCFVKDRELVGVTQRDMNYYEFLNDLKPKLLTLIQSFFRQNLQTSFPDSSFVFDVYIPRPFDRVWLVDINPYAFKTDTKLYDWSQIVNIDPFDDNFIPEIRLVDKSDSSRGFGTVEHSENAVPKDIVDASMSGQGIVDLVKQWRLAQEQQDEESSDDD</sequence>
<accession>A0A642UZY1</accession>
<evidence type="ECO:0000313" key="5">
    <source>
        <dbReference type="Proteomes" id="UP000761534"/>
    </source>
</evidence>
<reference evidence="4" key="1">
    <citation type="journal article" date="2019" name="G3 (Bethesda)">
        <title>Genome Assemblies of Two Rare Opportunistic Yeast Pathogens: Diutina rugosa (syn. Candida rugosa) and Trichomonascus ciferrii (syn. Candida ciferrii).</title>
        <authorList>
            <person name="Mixao V."/>
            <person name="Saus E."/>
            <person name="Hansen A.P."/>
            <person name="Lass-Florl C."/>
            <person name="Gabaldon T."/>
        </authorList>
    </citation>
    <scope>NUCLEOTIDE SEQUENCE</scope>
    <source>
        <strain evidence="4">CBS 4856</strain>
    </source>
</reference>
<name>A0A642UZY1_9ASCO</name>
<evidence type="ECO:0000256" key="1">
    <source>
        <dbReference type="ARBA" id="ARBA00011047"/>
    </source>
</evidence>
<keyword evidence="2" id="KW-0963">Cytoplasm</keyword>
<dbReference type="GO" id="GO:0005737">
    <property type="term" value="C:cytoplasm"/>
    <property type="evidence" value="ECO:0007669"/>
    <property type="project" value="UniProtKB-SubCell"/>
</dbReference>
<evidence type="ECO:0000256" key="2">
    <source>
        <dbReference type="PIRNR" id="PIRNR007807"/>
    </source>
</evidence>
<dbReference type="EMBL" id="SWFS01000345">
    <property type="protein sequence ID" value="KAA8909238.1"/>
    <property type="molecule type" value="Genomic_DNA"/>
</dbReference>
<dbReference type="PANTHER" id="PTHR15323">
    <property type="entry name" value="D123 PROTEIN"/>
    <property type="match status" value="1"/>
</dbReference>
<dbReference type="PIRSF" id="PIRSF007807">
    <property type="entry name" value="Cdc123"/>
    <property type="match status" value="1"/>
</dbReference>
<evidence type="ECO:0000313" key="4">
    <source>
        <dbReference type="EMBL" id="KAA8909238.1"/>
    </source>
</evidence>
<dbReference type="InterPro" id="IPR009772">
    <property type="entry name" value="CDC123"/>
</dbReference>
<keyword evidence="2" id="KW-0479">Metal-binding</keyword>
<comment type="subcellular location">
    <subcellularLocation>
        <location evidence="2">Cytoplasm</location>
    </subcellularLocation>
</comment>
<keyword evidence="5" id="KW-1185">Reference proteome</keyword>
<organism evidence="4 5">
    <name type="scientific">Trichomonascus ciferrii</name>
    <dbReference type="NCBI Taxonomy" id="44093"/>
    <lineage>
        <taxon>Eukaryota</taxon>
        <taxon>Fungi</taxon>
        <taxon>Dikarya</taxon>
        <taxon>Ascomycota</taxon>
        <taxon>Saccharomycotina</taxon>
        <taxon>Dipodascomycetes</taxon>
        <taxon>Dipodascales</taxon>
        <taxon>Trichomonascaceae</taxon>
        <taxon>Trichomonascus</taxon>
        <taxon>Trichomonascus ciferrii complex</taxon>
    </lineage>
</organism>
<keyword evidence="2" id="KW-0067">ATP-binding</keyword>
<dbReference type="AlphaFoldDB" id="A0A642UZY1"/>
<comment type="similarity">
    <text evidence="1 2">Belongs to the CDC123 family.</text>
</comment>